<comment type="caution">
    <text evidence="2">The sequence shown here is derived from an EMBL/GenBank/DDBJ whole genome shotgun (WGS) entry which is preliminary data.</text>
</comment>
<protein>
    <recommendedName>
        <fullName evidence="4">RidA family protein</fullName>
    </recommendedName>
</protein>
<dbReference type="GO" id="GO:0019239">
    <property type="term" value="F:deaminase activity"/>
    <property type="evidence" value="ECO:0007669"/>
    <property type="project" value="TreeGrafter"/>
</dbReference>
<dbReference type="RefSeq" id="WP_144647976.1">
    <property type="nucleotide sequence ID" value="NZ_VNFK01000001.1"/>
</dbReference>
<evidence type="ECO:0000256" key="1">
    <source>
        <dbReference type="ARBA" id="ARBA00010552"/>
    </source>
</evidence>
<dbReference type="PROSITE" id="PS01094">
    <property type="entry name" value="UPF0076"/>
    <property type="match status" value="1"/>
</dbReference>
<dbReference type="FunFam" id="3.30.1330.40:FF:000001">
    <property type="entry name" value="L-PSP family endoribonuclease"/>
    <property type="match status" value="1"/>
</dbReference>
<dbReference type="InterPro" id="IPR019897">
    <property type="entry name" value="RidA_CS"/>
</dbReference>
<dbReference type="PANTHER" id="PTHR11803">
    <property type="entry name" value="2-IMINOBUTANOATE/2-IMINOPROPANOATE DEAMINASE RIDA"/>
    <property type="match status" value="1"/>
</dbReference>
<dbReference type="CDD" id="cd00448">
    <property type="entry name" value="YjgF_YER057c_UK114_family"/>
    <property type="match status" value="1"/>
</dbReference>
<dbReference type="Gene3D" id="3.30.1330.40">
    <property type="entry name" value="RutC-like"/>
    <property type="match status" value="1"/>
</dbReference>
<dbReference type="PANTHER" id="PTHR11803:SF39">
    <property type="entry name" value="2-IMINOBUTANOATE_2-IMINOPROPANOATE DEAMINASE"/>
    <property type="match status" value="1"/>
</dbReference>
<dbReference type="SUPFAM" id="SSF55298">
    <property type="entry name" value="YjgF-like"/>
    <property type="match status" value="1"/>
</dbReference>
<organism evidence="2 3">
    <name type="scientific">Paenarthrobacter nitroguajacolicus</name>
    <name type="common">Arthrobacter nitroguajacolicus</name>
    <dbReference type="NCBI Taxonomy" id="211146"/>
    <lineage>
        <taxon>Bacteria</taxon>
        <taxon>Bacillati</taxon>
        <taxon>Actinomycetota</taxon>
        <taxon>Actinomycetes</taxon>
        <taxon>Micrococcales</taxon>
        <taxon>Micrococcaceae</taxon>
        <taxon>Paenarthrobacter</taxon>
    </lineage>
</organism>
<dbReference type="InterPro" id="IPR006056">
    <property type="entry name" value="RidA"/>
</dbReference>
<accession>A0A558HCJ0</accession>
<evidence type="ECO:0000313" key="3">
    <source>
        <dbReference type="Proteomes" id="UP000316500"/>
    </source>
</evidence>
<dbReference type="Proteomes" id="UP000316500">
    <property type="component" value="Unassembled WGS sequence"/>
</dbReference>
<dbReference type="EMBL" id="VNFK01000001">
    <property type="protein sequence ID" value="TVU66846.1"/>
    <property type="molecule type" value="Genomic_DNA"/>
</dbReference>
<dbReference type="NCBIfam" id="TIGR00004">
    <property type="entry name" value="Rid family detoxifying hydrolase"/>
    <property type="match status" value="1"/>
</dbReference>
<dbReference type="AlphaFoldDB" id="A0A558HCJ0"/>
<evidence type="ECO:0008006" key="4">
    <source>
        <dbReference type="Google" id="ProtNLM"/>
    </source>
</evidence>
<evidence type="ECO:0000313" key="2">
    <source>
        <dbReference type="EMBL" id="TVU66846.1"/>
    </source>
</evidence>
<gene>
    <name evidence="2" type="ORF">FQP90_01520</name>
</gene>
<reference evidence="2 3" key="1">
    <citation type="submission" date="2019-07" db="EMBL/GenBank/DDBJ databases">
        <title>Diversity of Bacteria from Kongsfjorden, Arctic.</title>
        <authorList>
            <person name="Yu Y."/>
        </authorList>
    </citation>
    <scope>NUCLEOTIDE SEQUENCE [LARGE SCALE GENOMIC DNA]</scope>
    <source>
        <strain evidence="2 3">SM1928</strain>
    </source>
</reference>
<dbReference type="GO" id="GO:0005829">
    <property type="term" value="C:cytosol"/>
    <property type="evidence" value="ECO:0007669"/>
    <property type="project" value="TreeGrafter"/>
</dbReference>
<dbReference type="InterPro" id="IPR006175">
    <property type="entry name" value="YjgF/YER057c/UK114"/>
</dbReference>
<dbReference type="Pfam" id="PF01042">
    <property type="entry name" value="Ribonuc_L-PSP"/>
    <property type="match status" value="1"/>
</dbReference>
<sequence>MRATNIISRIATDTAPPAAGPYAQAVRHGDLLYVSGQLPINPLTLRIESPTDASAQTRQVLDNVASILNHAGGSLQSVLKVTIFLTRIEDFADVNRIYEQVLGEDFPARSCIAVSALPHPDAVVEIEVTATLPSPVEVAL</sequence>
<dbReference type="OrthoDB" id="8684161at2"/>
<proteinExistence type="inferred from homology"/>
<dbReference type="InterPro" id="IPR035959">
    <property type="entry name" value="RutC-like_sf"/>
</dbReference>
<name>A0A558HCJ0_PAENT</name>
<comment type="similarity">
    <text evidence="1">Belongs to the RutC family.</text>
</comment>